<comment type="function">
    <text evidence="4">Required for mitochondrial cytochrome c oxidase (COX) assembly and respiration.</text>
</comment>
<dbReference type="PANTHER" id="PTHR22977">
    <property type="entry name" value="COX ASSEMBLY MITOCHONDRIAL PROTEIN"/>
    <property type="match status" value="1"/>
</dbReference>
<dbReference type="OrthoDB" id="532630at2759"/>
<organism evidence="6 7">
    <name type="scientific">Tetrapisispora phaffii (strain ATCC 24235 / CBS 4417 / NBRC 1672 / NRRL Y-8282 / UCD 70-5)</name>
    <name type="common">Yeast</name>
    <name type="synonym">Fabospora phaffii</name>
    <dbReference type="NCBI Taxonomy" id="1071381"/>
    <lineage>
        <taxon>Eukaryota</taxon>
        <taxon>Fungi</taxon>
        <taxon>Dikarya</taxon>
        <taxon>Ascomycota</taxon>
        <taxon>Saccharomycotina</taxon>
        <taxon>Saccharomycetes</taxon>
        <taxon>Saccharomycetales</taxon>
        <taxon>Saccharomycetaceae</taxon>
        <taxon>Tetrapisispora</taxon>
    </lineage>
</organism>
<keyword evidence="5" id="KW-0175">Coiled coil</keyword>
<dbReference type="PANTHER" id="PTHR22977:SF1">
    <property type="entry name" value="COX ASSEMBLY MITOCHONDRIAL PROTEIN 2 HOMOLOG"/>
    <property type="match status" value="1"/>
</dbReference>
<dbReference type="RefSeq" id="XP_003683613.1">
    <property type="nucleotide sequence ID" value="XM_003683565.1"/>
</dbReference>
<dbReference type="KEGG" id="tpf:TPHA_0A00940"/>
<gene>
    <name evidence="6" type="primary">TPHA0A00940</name>
    <name evidence="6" type="ordered locus">TPHA_0A00940</name>
</gene>
<keyword evidence="2 4" id="KW-0496">Mitochondrion</keyword>
<evidence type="ECO:0000313" key="6">
    <source>
        <dbReference type="EMBL" id="CCE61179.1"/>
    </source>
</evidence>
<dbReference type="HOGENOM" id="CLU_169286_3_1_1"/>
<dbReference type="eggNOG" id="KOG4148">
    <property type="taxonomic scope" value="Eukaryota"/>
</dbReference>
<dbReference type="GO" id="GO:0033617">
    <property type="term" value="P:mitochondrial respiratory chain complex IV assembly"/>
    <property type="evidence" value="ECO:0007669"/>
    <property type="project" value="EnsemblFungi"/>
</dbReference>
<dbReference type="PROSITE" id="PS51808">
    <property type="entry name" value="CHCH"/>
    <property type="match status" value="1"/>
</dbReference>
<comment type="similarity">
    <text evidence="1 4">Belongs to the CMC family.</text>
</comment>
<dbReference type="EMBL" id="HE612856">
    <property type="protein sequence ID" value="CCE61179.1"/>
    <property type="molecule type" value="Genomic_DNA"/>
</dbReference>
<evidence type="ECO:0000256" key="2">
    <source>
        <dbReference type="ARBA" id="ARBA00023128"/>
    </source>
</evidence>
<evidence type="ECO:0000313" key="7">
    <source>
        <dbReference type="Proteomes" id="UP000005666"/>
    </source>
</evidence>
<comment type="subcellular location">
    <subcellularLocation>
        <location evidence="4">Mitochondrion inner membrane</location>
    </subcellularLocation>
</comment>
<evidence type="ECO:0000256" key="4">
    <source>
        <dbReference type="RuleBase" id="RU364104"/>
    </source>
</evidence>
<dbReference type="GeneID" id="11532751"/>
<evidence type="ECO:0000256" key="1">
    <source>
        <dbReference type="ARBA" id="ARBA00007347"/>
    </source>
</evidence>
<name>G8BMQ1_TETPH</name>
<dbReference type="Proteomes" id="UP000005666">
    <property type="component" value="Chromosome 1"/>
</dbReference>
<evidence type="ECO:0000256" key="5">
    <source>
        <dbReference type="SAM" id="Coils"/>
    </source>
</evidence>
<dbReference type="AlphaFoldDB" id="G8BMQ1"/>
<protein>
    <recommendedName>
        <fullName evidence="4">COX assembly mitochondrial protein</fullName>
    </recommendedName>
</protein>
<dbReference type="Pfam" id="PF08583">
    <property type="entry name" value="Cmc1"/>
    <property type="match status" value="1"/>
</dbReference>
<evidence type="ECO:0000256" key="3">
    <source>
        <dbReference type="ARBA" id="ARBA00023157"/>
    </source>
</evidence>
<reference evidence="6 7" key="1">
    <citation type="journal article" date="2011" name="Proc. Natl. Acad. Sci. U.S.A.">
        <title>Evolutionary erosion of yeast sex chromosomes by mating-type switching accidents.</title>
        <authorList>
            <person name="Gordon J.L."/>
            <person name="Armisen D."/>
            <person name="Proux-Wera E."/>
            <person name="Oheigeartaigh S.S."/>
            <person name="Byrne K.P."/>
            <person name="Wolfe K.H."/>
        </authorList>
    </citation>
    <scope>NUCLEOTIDE SEQUENCE [LARGE SCALE GENOMIC DNA]</scope>
    <source>
        <strain evidence="7">ATCC 24235 / CBS 4417 / NBRC 1672 / NRRL Y-8282 / UCD 70-5</strain>
    </source>
</reference>
<dbReference type="InterPro" id="IPR013892">
    <property type="entry name" value="Cyt_c_biogenesis_Cmc1-like"/>
</dbReference>
<keyword evidence="7" id="KW-1185">Reference proteome</keyword>
<keyword evidence="3" id="KW-1015">Disulfide bond</keyword>
<keyword evidence="4" id="KW-0143">Chaperone</keyword>
<keyword evidence="4" id="KW-0472">Membrane</keyword>
<dbReference type="GO" id="GO:0005758">
    <property type="term" value="C:mitochondrial intermembrane space"/>
    <property type="evidence" value="ECO:0007669"/>
    <property type="project" value="EnsemblFungi"/>
</dbReference>
<dbReference type="GO" id="GO:0005743">
    <property type="term" value="C:mitochondrial inner membrane"/>
    <property type="evidence" value="ECO:0007669"/>
    <property type="project" value="UniProtKB-SubCell"/>
</dbReference>
<accession>G8BMQ1</accession>
<dbReference type="OMA" id="GMCNFEK"/>
<proteinExistence type="inferred from homology"/>
<dbReference type="STRING" id="1071381.G8BMQ1"/>
<sequence length="103" mass="12181">MHPQLEQKKFHSCLDFIEALDKCHQKGFYKRVFGVCNNEKDALTECLKEAKRQAVVSTIQEKKEKRKKVEEKWKQLEAAEFGEDMILKKIMEKHNISESDLIK</sequence>
<keyword evidence="4" id="KW-0999">Mitochondrion inner membrane</keyword>
<feature type="coiled-coil region" evidence="5">
    <location>
        <begin position="52"/>
        <end position="79"/>
    </location>
</feature>